<evidence type="ECO:0000313" key="2">
    <source>
        <dbReference type="EMBL" id="KJW13035.1"/>
    </source>
</evidence>
<accession>A0A0F3RT20</accession>
<keyword evidence="1" id="KW-0472">Membrane</keyword>
<dbReference type="AlphaFoldDB" id="A0A0F3RT20"/>
<keyword evidence="1" id="KW-0812">Transmembrane</keyword>
<dbReference type="PATRIC" id="fig|216463.3.peg.32"/>
<dbReference type="Proteomes" id="UP000033491">
    <property type="component" value="Unassembled WGS sequence"/>
</dbReference>
<name>A0A0F3RT20_9LACO</name>
<dbReference type="RefSeq" id="WP_045806989.1">
    <property type="nucleotide sequence ID" value="NZ_JZCR01000011.1"/>
</dbReference>
<feature type="transmembrane region" description="Helical" evidence="1">
    <location>
        <begin position="12"/>
        <end position="36"/>
    </location>
</feature>
<feature type="transmembrane region" description="Helical" evidence="1">
    <location>
        <begin position="56"/>
        <end position="79"/>
    </location>
</feature>
<evidence type="ECO:0000256" key="1">
    <source>
        <dbReference type="SAM" id="Phobius"/>
    </source>
</evidence>
<evidence type="ECO:0000313" key="3">
    <source>
        <dbReference type="Proteomes" id="UP000033491"/>
    </source>
</evidence>
<keyword evidence="1" id="KW-1133">Transmembrane helix</keyword>
<gene>
    <name evidence="2" type="ORF">VC81_04645</name>
</gene>
<comment type="caution">
    <text evidence="2">The sequence shown here is derived from an EMBL/GenBank/DDBJ whole genome shotgun (WGS) entry which is preliminary data.</text>
</comment>
<dbReference type="EMBL" id="JZCR01000011">
    <property type="protein sequence ID" value="KJW13035.1"/>
    <property type="molecule type" value="Genomic_DNA"/>
</dbReference>
<reference evidence="2 3" key="1">
    <citation type="submission" date="2015-03" db="EMBL/GenBank/DDBJ databases">
        <authorList>
            <person name="Zheng J."/>
            <person name="Ganezle M."/>
        </authorList>
    </citation>
    <scope>NUCLEOTIDE SEQUENCE [LARGE SCALE GENOMIC DNA]</scope>
    <source>
        <strain evidence="2 3">LP38</strain>
    </source>
</reference>
<organism evidence="2 3">
    <name type="scientific">Levilactobacillus spicheri</name>
    <dbReference type="NCBI Taxonomy" id="216463"/>
    <lineage>
        <taxon>Bacteria</taxon>
        <taxon>Bacillati</taxon>
        <taxon>Bacillota</taxon>
        <taxon>Bacilli</taxon>
        <taxon>Lactobacillales</taxon>
        <taxon>Lactobacillaceae</taxon>
        <taxon>Levilactobacillus</taxon>
    </lineage>
</organism>
<protein>
    <submittedName>
        <fullName evidence="2">Uncharacterized protein</fullName>
    </submittedName>
</protein>
<sequence length="95" mass="10631">MKTTLLRAVHHATDWLLIGVGVDVAFLPLSLLAHLIGHRPYQGLLALWWQSSDKLTLTGVYLVAGLAGWGLLVLVFWLIEGLRRAMGRNDRFPQD</sequence>
<proteinExistence type="predicted"/>